<dbReference type="Pfam" id="PF08774">
    <property type="entry name" value="VRR_NUC"/>
    <property type="match status" value="1"/>
</dbReference>
<dbReference type="AlphaFoldDB" id="A0A0H4QER1"/>
<keyword evidence="2" id="KW-0540">Nuclease</keyword>
<dbReference type="OrthoDB" id="1697409at2"/>
<dbReference type="InterPro" id="IPR014883">
    <property type="entry name" value="VRR_NUC"/>
</dbReference>
<dbReference type="Gene3D" id="3.40.1350.10">
    <property type="match status" value="1"/>
</dbReference>
<dbReference type="PATRIC" id="fig|1007676.4.peg.908"/>
<evidence type="ECO:0000313" key="6">
    <source>
        <dbReference type="Proteomes" id="UP000036106"/>
    </source>
</evidence>
<dbReference type="GO" id="GO:0004518">
    <property type="term" value="F:nuclease activity"/>
    <property type="evidence" value="ECO:0007669"/>
    <property type="project" value="UniProtKB-KW"/>
</dbReference>
<dbReference type="GO" id="GO:0016788">
    <property type="term" value="F:hydrolase activity, acting on ester bonds"/>
    <property type="evidence" value="ECO:0007669"/>
    <property type="project" value="InterPro"/>
</dbReference>
<proteinExistence type="predicted"/>
<accession>A0A0H4QER1</accession>
<name>A0A0H4QER1_9LACO</name>
<keyword evidence="6" id="KW-1185">Reference proteome</keyword>
<dbReference type="KEGG" id="lgn:ABM34_04430"/>
<dbReference type="RefSeq" id="WP_048703761.1">
    <property type="nucleotide sequence ID" value="NZ_CP012034.1"/>
</dbReference>
<reference evidence="6" key="1">
    <citation type="submission" date="2015-07" db="EMBL/GenBank/DDBJ databases">
        <title>Lactobacillus ginsenosidimutans/EMML 3141/ whole genome sequencing.</title>
        <authorList>
            <person name="Kim M.K."/>
            <person name="Im W.-T."/>
            <person name="Srinivasan S."/>
            <person name="Lee J.-J."/>
        </authorList>
    </citation>
    <scope>NUCLEOTIDE SEQUENCE [LARGE SCALE GENOMIC DNA]</scope>
    <source>
        <strain evidence="6">EMML 3041</strain>
    </source>
</reference>
<evidence type="ECO:0000313" key="5">
    <source>
        <dbReference type="EMBL" id="AKP66874.1"/>
    </source>
</evidence>
<organism evidence="5 6">
    <name type="scientific">Companilactobacillus ginsenosidimutans</name>
    <dbReference type="NCBI Taxonomy" id="1007676"/>
    <lineage>
        <taxon>Bacteria</taxon>
        <taxon>Bacillati</taxon>
        <taxon>Bacillota</taxon>
        <taxon>Bacilli</taxon>
        <taxon>Lactobacillales</taxon>
        <taxon>Lactobacillaceae</taxon>
        <taxon>Companilactobacillus</taxon>
    </lineage>
</organism>
<evidence type="ECO:0000256" key="1">
    <source>
        <dbReference type="ARBA" id="ARBA00001946"/>
    </source>
</evidence>
<dbReference type="STRING" id="1007676.ABM34_04430"/>
<dbReference type="InterPro" id="IPR011856">
    <property type="entry name" value="tRNA_endonuc-like_dom_sf"/>
</dbReference>
<comment type="cofactor">
    <cofactor evidence="1">
        <name>Mg(2+)</name>
        <dbReference type="ChEBI" id="CHEBI:18420"/>
    </cofactor>
</comment>
<evidence type="ECO:0000259" key="4">
    <source>
        <dbReference type="SMART" id="SM00990"/>
    </source>
</evidence>
<dbReference type="GO" id="GO:0003676">
    <property type="term" value="F:nucleic acid binding"/>
    <property type="evidence" value="ECO:0007669"/>
    <property type="project" value="InterPro"/>
</dbReference>
<gene>
    <name evidence="5" type="ORF">ABM34_04430</name>
</gene>
<protein>
    <submittedName>
        <fullName evidence="5">VRR-NUC domain protein</fullName>
    </submittedName>
</protein>
<keyword evidence="3" id="KW-0378">Hydrolase</keyword>
<dbReference type="EMBL" id="CP012034">
    <property type="protein sequence ID" value="AKP66874.1"/>
    <property type="molecule type" value="Genomic_DNA"/>
</dbReference>
<dbReference type="SMART" id="SM00990">
    <property type="entry name" value="VRR_NUC"/>
    <property type="match status" value="1"/>
</dbReference>
<dbReference type="Proteomes" id="UP000036106">
    <property type="component" value="Chromosome"/>
</dbReference>
<feature type="domain" description="VRR-NUC" evidence="4">
    <location>
        <begin position="1"/>
        <end position="96"/>
    </location>
</feature>
<sequence length="112" mass="12931">MESEHNIQSNIMVEVSKTNCTIFRTNVGKVRMFDGRWFDTGLPKGHPDLYGFKHSNGKVFYLEIKNKTGRAREDQKQFHYMLTNHGIIHGIARSPEDALKIIDEELVGYGFE</sequence>
<evidence type="ECO:0000256" key="2">
    <source>
        <dbReference type="ARBA" id="ARBA00022722"/>
    </source>
</evidence>
<evidence type="ECO:0000256" key="3">
    <source>
        <dbReference type="ARBA" id="ARBA00022801"/>
    </source>
</evidence>